<accession>A0A9N8DSL7</accession>
<evidence type="ECO:0000313" key="2">
    <source>
        <dbReference type="EMBL" id="CAB9507861.1"/>
    </source>
</evidence>
<keyword evidence="3" id="KW-1185">Reference proteome</keyword>
<feature type="compositionally biased region" description="Polar residues" evidence="1">
    <location>
        <begin position="613"/>
        <end position="634"/>
    </location>
</feature>
<comment type="caution">
    <text evidence="2">The sequence shown here is derived from an EMBL/GenBank/DDBJ whole genome shotgun (WGS) entry which is preliminary data.</text>
</comment>
<dbReference type="Proteomes" id="UP001153069">
    <property type="component" value="Unassembled WGS sequence"/>
</dbReference>
<reference evidence="2" key="1">
    <citation type="submission" date="2020-06" db="EMBL/GenBank/DDBJ databases">
        <authorList>
            <consortium name="Plant Systems Biology data submission"/>
        </authorList>
    </citation>
    <scope>NUCLEOTIDE SEQUENCE</scope>
    <source>
        <strain evidence="2">D6</strain>
    </source>
</reference>
<evidence type="ECO:0000313" key="3">
    <source>
        <dbReference type="Proteomes" id="UP001153069"/>
    </source>
</evidence>
<feature type="compositionally biased region" description="Polar residues" evidence="1">
    <location>
        <begin position="762"/>
        <end position="773"/>
    </location>
</feature>
<feature type="region of interest" description="Disordered" evidence="1">
    <location>
        <begin position="112"/>
        <end position="443"/>
    </location>
</feature>
<feature type="region of interest" description="Disordered" evidence="1">
    <location>
        <begin position="967"/>
        <end position="987"/>
    </location>
</feature>
<feature type="compositionally biased region" description="Polar residues" evidence="1">
    <location>
        <begin position="540"/>
        <end position="549"/>
    </location>
</feature>
<feature type="region of interest" description="Disordered" evidence="1">
    <location>
        <begin position="1"/>
        <end position="53"/>
    </location>
</feature>
<evidence type="ECO:0000256" key="1">
    <source>
        <dbReference type="SAM" id="MobiDB-lite"/>
    </source>
</evidence>
<name>A0A9N8DSL7_9STRA</name>
<feature type="compositionally biased region" description="Basic and acidic residues" evidence="1">
    <location>
        <begin position="228"/>
        <end position="246"/>
    </location>
</feature>
<feature type="compositionally biased region" description="Polar residues" evidence="1">
    <location>
        <begin position="469"/>
        <end position="490"/>
    </location>
</feature>
<sequence length="1153" mass="123472">MVVEEESFGIAGFSESAGGQAEGVEDFEFGGVGTDGLDGYNDEYGESDLGAGGGYDDFDDNFDIENNTDSKLEGTAADANAASNDFSKLFDAADGTTPGTDSAAEHGLDDFDRQFGEEGGVPELGGDGTDFGDGGTGLDGGSAMEAMFSQPVVADTAPAEQSVEQEGTATLTQHGGKENHAATGDSFGVEESQKQYESPPSTVNPPELQPNRDQHGGESSSRQQLAFEGKETARPTERVEEAHEYNDDSLQPKTREQFPPQTLGGQPKSGPPGAVGGDSLQMPSKQTATAVADLSVVQKRTRVTFESPTKEQTFGYNSPDKGPSHRSNETLNDPDPLSVANPAAKDCLPVQDHVEGLSMPKPAPKMPTQMPGGENEMSRPDKAGFKSATANAAATLSHGAADKGSFLSGQEGAERAKQTTAETMPAARANEEEEELRQQGLEALQTKLNAPHREVQGAAMNDAPKNGASMVTSQVQKQNVSAIDGTTKTMDSFYARKSTPTPTAPEKDPGSHGMNGQSNPAAVSIHRDNRDNFNSRSVRDSQTTITNPDQQEHILKQTRNVPGTFLQSTAKQSLPIAPTRTTQRPEPMDTTVDPQGAKLQTPFVPVPTLQRPGPSQETFNHQGSKQNMHSSRTLRQPRPGPMDTTFDRDVATQKMSADLASRRPLPMNESPSGRNVSGSIGRAVDTQKMPAVPASQRPGTRAPMDEPRFENSANGTATAPGVPQKHNTMPRTSHIPPKQSGSKRVSLSPRKPRSFSPRSASNVSPPTQGNKVVQASWGAPPHRRPFAPAAGRTNVAQTGKADMKTTAAQAEQPRASPRAAAFSPRGPPAFQNEAERVVPGVPERTHPGGQTGQTAKLGLVAPSPTPPAHQGLRQPTARGRHEHHVGINDGGSKTPAAKRGSSVTPGPRTTRKMMPPEHLMMEHSNPLPREEDRHEPASAVGLTMNQPGKEPIFPGESMADRVVPTKTPRKHRAPQHPSMGHDDSRILPGQNPITPITPTTDQDLHTEPHVHGDSMAMETDERILPPPAKVGGINDEVVPTGPTAMQTETVGDSEIEEETFASRHTSFEMAVRGLQVKQERGAEKVLNLQTILAEVYPEHLQDQGELQRLMGHCYELADLFQEQIELYETYILSDDEETEMEDDAKSAMFVEEG</sequence>
<proteinExistence type="predicted"/>
<dbReference type="AlphaFoldDB" id="A0A9N8DSL7"/>
<feature type="region of interest" description="Disordered" evidence="1">
    <location>
        <begin position="457"/>
        <end position="831"/>
    </location>
</feature>
<gene>
    <name evidence="2" type="ORF">SEMRO_323_G117300.1</name>
</gene>
<feature type="compositionally biased region" description="Polar residues" evidence="1">
    <location>
        <begin position="669"/>
        <end position="678"/>
    </location>
</feature>
<organism evidence="2 3">
    <name type="scientific">Seminavis robusta</name>
    <dbReference type="NCBI Taxonomy" id="568900"/>
    <lineage>
        <taxon>Eukaryota</taxon>
        <taxon>Sar</taxon>
        <taxon>Stramenopiles</taxon>
        <taxon>Ochrophyta</taxon>
        <taxon>Bacillariophyta</taxon>
        <taxon>Bacillariophyceae</taxon>
        <taxon>Bacillariophycidae</taxon>
        <taxon>Naviculales</taxon>
        <taxon>Naviculaceae</taxon>
        <taxon>Seminavis</taxon>
    </lineage>
</organism>
<feature type="compositionally biased region" description="Low complexity" evidence="1">
    <location>
        <begin position="746"/>
        <end position="761"/>
    </location>
</feature>
<feature type="compositionally biased region" description="Low complexity" evidence="1">
    <location>
        <begin position="813"/>
        <end position="830"/>
    </location>
</feature>
<feature type="compositionally biased region" description="Polar residues" evidence="1">
    <location>
        <begin position="557"/>
        <end position="572"/>
    </location>
</feature>
<feature type="compositionally biased region" description="Polar residues" evidence="1">
    <location>
        <begin position="162"/>
        <end position="173"/>
    </location>
</feature>
<feature type="compositionally biased region" description="Basic and acidic residues" evidence="1">
    <location>
        <begin position="525"/>
        <end position="539"/>
    </location>
</feature>
<protein>
    <submittedName>
        <fullName evidence="2">Uncharacterized protein</fullName>
    </submittedName>
</protein>
<feature type="region of interest" description="Disordered" evidence="1">
    <location>
        <begin position="886"/>
        <end position="916"/>
    </location>
</feature>
<dbReference type="EMBL" id="CAICTM010000322">
    <property type="protein sequence ID" value="CAB9507861.1"/>
    <property type="molecule type" value="Genomic_DNA"/>
</dbReference>
<feature type="compositionally biased region" description="Gly residues" evidence="1">
    <location>
        <begin position="117"/>
        <end position="140"/>
    </location>
</feature>
<feature type="compositionally biased region" description="Polar residues" evidence="1">
    <location>
        <begin position="304"/>
        <end position="316"/>
    </location>
</feature>